<protein>
    <submittedName>
        <fullName evidence="2">Uncharacterized protein</fullName>
    </submittedName>
</protein>
<keyword evidence="1" id="KW-0472">Membrane</keyword>
<evidence type="ECO:0000313" key="2">
    <source>
        <dbReference type="EMBL" id="KAF9483688.1"/>
    </source>
</evidence>
<evidence type="ECO:0000313" key="3">
    <source>
        <dbReference type="Proteomes" id="UP000807469"/>
    </source>
</evidence>
<feature type="transmembrane region" description="Helical" evidence="1">
    <location>
        <begin position="49"/>
        <end position="70"/>
    </location>
</feature>
<dbReference type="AlphaFoldDB" id="A0A9P5ZAN4"/>
<accession>A0A9P5ZAN4</accession>
<comment type="caution">
    <text evidence="2">The sequence shown here is derived from an EMBL/GenBank/DDBJ whole genome shotgun (WGS) entry which is preliminary data.</text>
</comment>
<reference evidence="2" key="1">
    <citation type="submission" date="2020-11" db="EMBL/GenBank/DDBJ databases">
        <authorList>
            <consortium name="DOE Joint Genome Institute"/>
            <person name="Ahrendt S."/>
            <person name="Riley R."/>
            <person name="Andreopoulos W."/>
            <person name="Labutti K."/>
            <person name="Pangilinan J."/>
            <person name="Ruiz-Duenas F.J."/>
            <person name="Barrasa J.M."/>
            <person name="Sanchez-Garcia M."/>
            <person name="Camarero S."/>
            <person name="Miyauchi S."/>
            <person name="Serrano A."/>
            <person name="Linde D."/>
            <person name="Babiker R."/>
            <person name="Drula E."/>
            <person name="Ayuso-Fernandez I."/>
            <person name="Pacheco R."/>
            <person name="Padilla G."/>
            <person name="Ferreira P."/>
            <person name="Barriuso J."/>
            <person name="Kellner H."/>
            <person name="Castanera R."/>
            <person name="Alfaro M."/>
            <person name="Ramirez L."/>
            <person name="Pisabarro A.G."/>
            <person name="Kuo A."/>
            <person name="Tritt A."/>
            <person name="Lipzen A."/>
            <person name="He G."/>
            <person name="Yan M."/>
            <person name="Ng V."/>
            <person name="Cullen D."/>
            <person name="Martin F."/>
            <person name="Rosso M.-N."/>
            <person name="Henrissat B."/>
            <person name="Hibbett D."/>
            <person name="Martinez A.T."/>
            <person name="Grigoriev I.V."/>
        </authorList>
    </citation>
    <scope>NUCLEOTIDE SEQUENCE</scope>
    <source>
        <strain evidence="2">CIRM-BRFM 674</strain>
    </source>
</reference>
<dbReference type="Proteomes" id="UP000807469">
    <property type="component" value="Unassembled WGS sequence"/>
</dbReference>
<sequence length="173" mass="20031">MDLPLKLVWFNMWTPSDTLEILFYNHILSSANEIEYTCSANDAVPNFCFFWFASWCHALSQFAYIAVVTSRSRSPRFGSRIADFTLAEHSFILCSRKQALIIYKLYLGTLLTCTGNFLVLMRLWILWKCNRRLIASTLSLLLLAQALLLLFILQRGFLTIQTCNYARFKDAAF</sequence>
<feature type="transmembrane region" description="Helical" evidence="1">
    <location>
        <begin position="133"/>
        <end position="153"/>
    </location>
</feature>
<organism evidence="2 3">
    <name type="scientific">Pholiota conissans</name>
    <dbReference type="NCBI Taxonomy" id="109636"/>
    <lineage>
        <taxon>Eukaryota</taxon>
        <taxon>Fungi</taxon>
        <taxon>Dikarya</taxon>
        <taxon>Basidiomycota</taxon>
        <taxon>Agaricomycotina</taxon>
        <taxon>Agaricomycetes</taxon>
        <taxon>Agaricomycetidae</taxon>
        <taxon>Agaricales</taxon>
        <taxon>Agaricineae</taxon>
        <taxon>Strophariaceae</taxon>
        <taxon>Pholiota</taxon>
    </lineage>
</organism>
<name>A0A9P5ZAN4_9AGAR</name>
<keyword evidence="3" id="KW-1185">Reference proteome</keyword>
<evidence type="ECO:0000256" key="1">
    <source>
        <dbReference type="SAM" id="Phobius"/>
    </source>
</evidence>
<keyword evidence="1" id="KW-0812">Transmembrane</keyword>
<dbReference type="OrthoDB" id="3251775at2759"/>
<feature type="transmembrane region" description="Helical" evidence="1">
    <location>
        <begin position="105"/>
        <end position="127"/>
    </location>
</feature>
<proteinExistence type="predicted"/>
<keyword evidence="1" id="KW-1133">Transmembrane helix</keyword>
<dbReference type="EMBL" id="MU155151">
    <property type="protein sequence ID" value="KAF9483688.1"/>
    <property type="molecule type" value="Genomic_DNA"/>
</dbReference>
<gene>
    <name evidence="2" type="ORF">BDN70DRAFT_891582</name>
</gene>